<accession>A0ABX3NWT6</accession>
<keyword evidence="2" id="KW-1185">Reference proteome</keyword>
<organism evidence="1 2">
    <name type="scientific">Niastella koreensis</name>
    <dbReference type="NCBI Taxonomy" id="354356"/>
    <lineage>
        <taxon>Bacteria</taxon>
        <taxon>Pseudomonadati</taxon>
        <taxon>Bacteroidota</taxon>
        <taxon>Chitinophagia</taxon>
        <taxon>Chitinophagales</taxon>
        <taxon>Chitinophagaceae</taxon>
        <taxon>Niastella</taxon>
    </lineage>
</organism>
<comment type="caution">
    <text evidence="1">The sequence shown here is derived from an EMBL/GenBank/DDBJ whole genome shotgun (WGS) entry which is preliminary data.</text>
</comment>
<sequence length="119" mass="13245">MYDNSDNIAQTLINTHTSAAHTQPTVEFGTNSRSEDVDLPVISLNLPPEHMSMVYHRALRLLDRKYHVAGRKYALKAILIENFKNAYSEIKVMGAPGIKCVQVIVSLASSFFIPCPAEL</sequence>
<dbReference type="EMBL" id="LWBO01000021">
    <property type="protein sequence ID" value="OQP45233.1"/>
    <property type="molecule type" value="Genomic_DNA"/>
</dbReference>
<gene>
    <name evidence="1" type="ORF">A4D02_34255</name>
</gene>
<dbReference type="Proteomes" id="UP000192277">
    <property type="component" value="Unassembled WGS sequence"/>
</dbReference>
<proteinExistence type="predicted"/>
<evidence type="ECO:0000313" key="1">
    <source>
        <dbReference type="EMBL" id="OQP45233.1"/>
    </source>
</evidence>
<name>A0ABX3NWT6_9BACT</name>
<reference evidence="1 2" key="1">
    <citation type="submission" date="2016-04" db="EMBL/GenBank/DDBJ databases">
        <authorList>
            <person name="Chen L."/>
            <person name="Zhuang W."/>
            <person name="Wang G."/>
        </authorList>
    </citation>
    <scope>NUCLEOTIDE SEQUENCE [LARGE SCALE GENOMIC DNA]</scope>
    <source>
        <strain evidence="2">GR20</strain>
    </source>
</reference>
<dbReference type="RefSeq" id="WP_041346783.1">
    <property type="nucleotide sequence ID" value="NZ_LWBO01000021.1"/>
</dbReference>
<evidence type="ECO:0000313" key="2">
    <source>
        <dbReference type="Proteomes" id="UP000192277"/>
    </source>
</evidence>
<protein>
    <submittedName>
        <fullName evidence="1">Uncharacterized protein</fullName>
    </submittedName>
</protein>